<evidence type="ECO:0000313" key="1">
    <source>
        <dbReference type="EMBL" id="KAA1111933.1"/>
    </source>
</evidence>
<sequence>MASLLVRLRSGSPILKKDTGWCEWLSGLHTSSEKIEGKEQASWLPRAQTLK</sequence>
<protein>
    <submittedName>
        <fullName evidence="1">Uncharacterized protein</fullName>
    </submittedName>
</protein>
<accession>A0A5B0QG45</accession>
<comment type="caution">
    <text evidence="1">The sequence shown here is derived from an EMBL/GenBank/DDBJ whole genome shotgun (WGS) entry which is preliminary data.</text>
</comment>
<dbReference type="Proteomes" id="UP000324748">
    <property type="component" value="Unassembled WGS sequence"/>
</dbReference>
<name>A0A5B0QG45_PUCGR</name>
<dbReference type="EMBL" id="VSWC01000016">
    <property type="protein sequence ID" value="KAA1111933.1"/>
    <property type="molecule type" value="Genomic_DNA"/>
</dbReference>
<organism evidence="1 2">
    <name type="scientific">Puccinia graminis f. sp. tritici</name>
    <dbReference type="NCBI Taxonomy" id="56615"/>
    <lineage>
        <taxon>Eukaryota</taxon>
        <taxon>Fungi</taxon>
        <taxon>Dikarya</taxon>
        <taxon>Basidiomycota</taxon>
        <taxon>Pucciniomycotina</taxon>
        <taxon>Pucciniomycetes</taxon>
        <taxon>Pucciniales</taxon>
        <taxon>Pucciniaceae</taxon>
        <taxon>Puccinia</taxon>
    </lineage>
</organism>
<gene>
    <name evidence="1" type="ORF">PGT21_016446</name>
</gene>
<keyword evidence="2" id="KW-1185">Reference proteome</keyword>
<proteinExistence type="predicted"/>
<evidence type="ECO:0000313" key="2">
    <source>
        <dbReference type="Proteomes" id="UP000324748"/>
    </source>
</evidence>
<dbReference type="AlphaFoldDB" id="A0A5B0QG45"/>
<reference evidence="1 2" key="1">
    <citation type="submission" date="2019-05" db="EMBL/GenBank/DDBJ databases">
        <title>Emergence of the Ug99 lineage of the wheat stem rust pathogen through somatic hybridization.</title>
        <authorList>
            <person name="Li F."/>
            <person name="Upadhyaya N.M."/>
            <person name="Sperschneider J."/>
            <person name="Matny O."/>
            <person name="Nguyen-Phuc H."/>
            <person name="Mago R."/>
            <person name="Raley C."/>
            <person name="Miller M.E."/>
            <person name="Silverstein K.A.T."/>
            <person name="Henningsen E."/>
            <person name="Hirsch C.D."/>
            <person name="Visser B."/>
            <person name="Pretorius Z.A."/>
            <person name="Steffenson B.J."/>
            <person name="Schwessinger B."/>
            <person name="Dodds P.N."/>
            <person name="Figueroa M."/>
        </authorList>
    </citation>
    <scope>NUCLEOTIDE SEQUENCE [LARGE SCALE GENOMIC DNA]</scope>
    <source>
        <strain evidence="1">21-0</strain>
    </source>
</reference>